<evidence type="ECO:0000256" key="2">
    <source>
        <dbReference type="ARBA" id="ARBA00002704"/>
    </source>
</evidence>
<dbReference type="InterPro" id="IPR023419">
    <property type="entry name" value="Transthyretin_CS"/>
</dbReference>
<evidence type="ECO:0000256" key="3">
    <source>
        <dbReference type="ARBA" id="ARBA00009850"/>
    </source>
</evidence>
<organism evidence="9 10">
    <name type="scientific">Actinokineospora spheciospongiae</name>
    <dbReference type="NCBI Taxonomy" id="909613"/>
    <lineage>
        <taxon>Bacteria</taxon>
        <taxon>Bacillati</taxon>
        <taxon>Actinomycetota</taxon>
        <taxon>Actinomycetes</taxon>
        <taxon>Pseudonocardiales</taxon>
        <taxon>Pseudonocardiaceae</taxon>
        <taxon>Actinokineospora</taxon>
    </lineage>
</organism>
<evidence type="ECO:0000313" key="10">
    <source>
        <dbReference type="Proteomes" id="UP000019277"/>
    </source>
</evidence>
<dbReference type="EMBL" id="AYXG01000138">
    <property type="protein sequence ID" value="EWC60937.1"/>
    <property type="molecule type" value="Genomic_DNA"/>
</dbReference>
<dbReference type="InterPro" id="IPR014306">
    <property type="entry name" value="Hydroxyisourate_hydrolase"/>
</dbReference>
<keyword evidence="5 7" id="KW-0659">Purine metabolism</keyword>
<evidence type="ECO:0000259" key="8">
    <source>
        <dbReference type="Pfam" id="PF00576"/>
    </source>
</evidence>
<protein>
    <recommendedName>
        <fullName evidence="7">5-hydroxyisourate hydrolase</fullName>
        <shortName evidence="7">HIU hydrolase</shortName>
        <shortName evidence="7">HIUHase</shortName>
        <ecNumber evidence="7">3.5.2.17</ecNumber>
    </recommendedName>
</protein>
<dbReference type="InterPro" id="IPR023418">
    <property type="entry name" value="Thyroxine_BS"/>
</dbReference>
<dbReference type="PANTHER" id="PTHR10395">
    <property type="entry name" value="URICASE AND TRANSTHYRETIN-RELATED"/>
    <property type="match status" value="1"/>
</dbReference>
<dbReference type="PATRIC" id="fig|909613.9.peg.3757"/>
<gene>
    <name evidence="9" type="ORF">UO65_3756</name>
</gene>
<accession>W7IVW7</accession>
<dbReference type="InterPro" id="IPR036817">
    <property type="entry name" value="Transthyretin/HIU_hydrolase_sf"/>
</dbReference>
<dbReference type="CDD" id="cd05822">
    <property type="entry name" value="TLP_HIUase"/>
    <property type="match status" value="1"/>
</dbReference>
<sequence>MSLTLSTHVLDTAAGRPAAGLRVRHERRDGDTWVPVGEHTTDDDGRVPGWAAEPGEHRFTFDTGDHLGPGAFYPEVSVVFRATEGHYHVPLLLSPFGYSTYRGS</sequence>
<evidence type="ECO:0000256" key="5">
    <source>
        <dbReference type="ARBA" id="ARBA00022631"/>
    </source>
</evidence>
<dbReference type="RefSeq" id="WP_035284233.1">
    <property type="nucleotide sequence ID" value="NZ_AYXG01000138.1"/>
</dbReference>
<evidence type="ECO:0000313" key="9">
    <source>
        <dbReference type="EMBL" id="EWC60937.1"/>
    </source>
</evidence>
<reference evidence="9 10" key="1">
    <citation type="journal article" date="2014" name="Genome Announc.">
        <title>Draft Genome Sequence of the Antitrypanosomally Active Sponge-Associated Bacterium Actinokineospora sp. Strain EG49.</title>
        <authorList>
            <person name="Harjes J."/>
            <person name="Ryu T."/>
            <person name="Abdelmohsen U.R."/>
            <person name="Moitinho-Silva L."/>
            <person name="Horn H."/>
            <person name="Ravasi T."/>
            <person name="Hentschel U."/>
        </authorList>
    </citation>
    <scope>NUCLEOTIDE SEQUENCE [LARGE SCALE GENOMIC DNA]</scope>
    <source>
        <strain evidence="9 10">EG49</strain>
    </source>
</reference>
<comment type="catalytic activity">
    <reaction evidence="1 7">
        <text>5-hydroxyisourate + H2O = 5-hydroxy-2-oxo-4-ureido-2,5-dihydro-1H-imidazole-5-carboxylate + H(+)</text>
        <dbReference type="Rhea" id="RHEA:23736"/>
        <dbReference type="ChEBI" id="CHEBI:15377"/>
        <dbReference type="ChEBI" id="CHEBI:15378"/>
        <dbReference type="ChEBI" id="CHEBI:18072"/>
        <dbReference type="ChEBI" id="CHEBI:58639"/>
        <dbReference type="EC" id="3.5.2.17"/>
    </reaction>
</comment>
<dbReference type="PANTHER" id="PTHR10395:SF7">
    <property type="entry name" value="5-HYDROXYISOURATE HYDROLASE"/>
    <property type="match status" value="1"/>
</dbReference>
<evidence type="ECO:0000256" key="6">
    <source>
        <dbReference type="ARBA" id="ARBA00022801"/>
    </source>
</evidence>
<dbReference type="Proteomes" id="UP000019277">
    <property type="component" value="Unassembled WGS sequence"/>
</dbReference>
<evidence type="ECO:0000256" key="7">
    <source>
        <dbReference type="RuleBase" id="RU361270"/>
    </source>
</evidence>
<dbReference type="Pfam" id="PF00576">
    <property type="entry name" value="Transthyretin"/>
    <property type="match status" value="1"/>
</dbReference>
<dbReference type="PROSITE" id="PS00768">
    <property type="entry name" value="TRANSTHYRETIN_1"/>
    <property type="match status" value="1"/>
</dbReference>
<name>W7IVW7_9PSEU</name>
<dbReference type="OrthoDB" id="9792386at2"/>
<evidence type="ECO:0000256" key="1">
    <source>
        <dbReference type="ARBA" id="ARBA00001043"/>
    </source>
</evidence>
<dbReference type="STRING" id="909613.UO65_3756"/>
<dbReference type="GO" id="GO:0033971">
    <property type="term" value="F:hydroxyisourate hydrolase activity"/>
    <property type="evidence" value="ECO:0007669"/>
    <property type="project" value="UniProtKB-EC"/>
</dbReference>
<dbReference type="EC" id="3.5.2.17" evidence="7"/>
<dbReference type="Gene3D" id="2.60.40.180">
    <property type="entry name" value="Transthyretin/hydroxyisourate hydrolase domain"/>
    <property type="match status" value="1"/>
</dbReference>
<dbReference type="AlphaFoldDB" id="W7IVW7"/>
<dbReference type="SUPFAM" id="SSF49472">
    <property type="entry name" value="Transthyretin (synonym: prealbumin)"/>
    <property type="match status" value="1"/>
</dbReference>
<dbReference type="InterPro" id="IPR023416">
    <property type="entry name" value="Transthyretin/HIU_hydrolase_d"/>
</dbReference>
<dbReference type="eggNOG" id="COG2351">
    <property type="taxonomic scope" value="Bacteria"/>
</dbReference>
<comment type="subunit">
    <text evidence="4 7">Homotetramer.</text>
</comment>
<evidence type="ECO:0000256" key="4">
    <source>
        <dbReference type="ARBA" id="ARBA00011881"/>
    </source>
</evidence>
<dbReference type="PROSITE" id="PS00769">
    <property type="entry name" value="TRANSTHYRETIN_2"/>
    <property type="match status" value="1"/>
</dbReference>
<dbReference type="NCBIfam" id="TIGR02962">
    <property type="entry name" value="hdxy_isourate"/>
    <property type="match status" value="1"/>
</dbReference>
<comment type="caution">
    <text evidence="9">The sequence shown here is derived from an EMBL/GenBank/DDBJ whole genome shotgun (WGS) entry which is preliminary data.</text>
</comment>
<proteinExistence type="inferred from homology"/>
<accession>A0A8E2X0I8</accession>
<dbReference type="GO" id="GO:0006144">
    <property type="term" value="P:purine nucleobase metabolic process"/>
    <property type="evidence" value="ECO:0007669"/>
    <property type="project" value="UniProtKB-KW"/>
</dbReference>
<keyword evidence="10" id="KW-1185">Reference proteome</keyword>
<keyword evidence="6 7" id="KW-0378">Hydrolase</keyword>
<comment type="similarity">
    <text evidence="3 7">Belongs to the transthyretin family. 5-hydroxyisourate hydrolase subfamily.</text>
</comment>
<feature type="domain" description="Transthyretin/hydroxyisourate hydrolase" evidence="8">
    <location>
        <begin position="5"/>
        <end position="103"/>
    </location>
</feature>
<comment type="function">
    <text evidence="2">Catalyzes the hydrolysis of 5-hydroxyisourate (HIU) to 2-oxo-4-hydroxy-4-carboxy-5-ureidoimidazoline (OHCU).</text>
</comment>